<evidence type="ECO:0000256" key="6">
    <source>
        <dbReference type="ARBA" id="ARBA00022723"/>
    </source>
</evidence>
<comment type="subunit">
    <text evidence="10">Homodimer.</text>
</comment>
<dbReference type="GO" id="GO:0008686">
    <property type="term" value="F:3,4-dihydroxy-2-butanone-4-phosphate synthase activity"/>
    <property type="evidence" value="ECO:0007669"/>
    <property type="project" value="UniProtKB-EC"/>
</dbReference>
<comment type="catalytic activity">
    <reaction evidence="10">
        <text>D-ribulose 5-phosphate = (2S)-2-hydroxy-3-oxobutyl phosphate + formate + H(+)</text>
        <dbReference type="Rhea" id="RHEA:18457"/>
        <dbReference type="ChEBI" id="CHEBI:15378"/>
        <dbReference type="ChEBI" id="CHEBI:15740"/>
        <dbReference type="ChEBI" id="CHEBI:58121"/>
        <dbReference type="ChEBI" id="CHEBI:58830"/>
        <dbReference type="EC" id="4.1.99.12"/>
    </reaction>
</comment>
<dbReference type="NCBIfam" id="TIGR00506">
    <property type="entry name" value="ribB"/>
    <property type="match status" value="1"/>
</dbReference>
<accession>A0A134B989</accession>
<evidence type="ECO:0000256" key="5">
    <source>
        <dbReference type="ARBA" id="ARBA00022619"/>
    </source>
</evidence>
<dbReference type="UniPathway" id="UPA00275">
    <property type="reaction ID" value="UER00399"/>
</dbReference>
<keyword evidence="9 10" id="KW-0456">Lyase</keyword>
<evidence type="ECO:0000256" key="9">
    <source>
        <dbReference type="ARBA" id="ARBA00023239"/>
    </source>
</evidence>
<evidence type="ECO:0000256" key="10">
    <source>
        <dbReference type="RuleBase" id="RU003843"/>
    </source>
</evidence>
<name>A0A134B989_9BACT</name>
<evidence type="ECO:0000313" key="11">
    <source>
        <dbReference type="EMBL" id="KXB76511.1"/>
    </source>
</evidence>
<comment type="similarity">
    <text evidence="10">Belongs to the DHBP synthase family.</text>
</comment>
<keyword evidence="5 10" id="KW-0686">Riboflavin biosynthesis</keyword>
<evidence type="ECO:0000313" key="12">
    <source>
        <dbReference type="Proteomes" id="UP000070531"/>
    </source>
</evidence>
<comment type="pathway">
    <text evidence="2 10">Cofactor biosynthesis; riboflavin biosynthesis; 2-hydroxy-3-oxobutyl phosphate from D-ribulose 5-phosphate: step 1/1.</text>
</comment>
<dbReference type="EMBL" id="LSDL01000091">
    <property type="protein sequence ID" value="KXB76511.1"/>
    <property type="molecule type" value="Genomic_DNA"/>
</dbReference>
<dbReference type="PANTHER" id="PTHR21327">
    <property type="entry name" value="GTP CYCLOHYDROLASE II-RELATED"/>
    <property type="match status" value="1"/>
</dbReference>
<protein>
    <recommendedName>
        <fullName evidence="4 10">3,4-dihydroxy-2-butanone 4-phosphate synthase</fullName>
        <shortName evidence="10">DHBP synthase</shortName>
        <ecNumber evidence="3 10">4.1.99.12</ecNumber>
    </recommendedName>
</protein>
<organism evidence="11">
    <name type="scientific">Prevotella amnii</name>
    <dbReference type="NCBI Taxonomy" id="419005"/>
    <lineage>
        <taxon>Bacteria</taxon>
        <taxon>Pseudomonadati</taxon>
        <taxon>Bacteroidota</taxon>
        <taxon>Bacteroidia</taxon>
        <taxon>Bacteroidales</taxon>
        <taxon>Prevotellaceae</taxon>
        <taxon>Prevotella</taxon>
    </lineage>
</organism>
<dbReference type="Gene3D" id="3.90.870.10">
    <property type="entry name" value="DHBP synthase"/>
    <property type="match status" value="1"/>
</dbReference>
<dbReference type="EC" id="4.1.99.12" evidence="3 10"/>
<dbReference type="PANTHER" id="PTHR21327:SF38">
    <property type="entry name" value="3,4-DIHYDROXY-2-BUTANONE 4-PHOSPHATE SYNTHASE"/>
    <property type="match status" value="1"/>
</dbReference>
<dbReference type="GO" id="GO:0005829">
    <property type="term" value="C:cytosol"/>
    <property type="evidence" value="ECO:0007669"/>
    <property type="project" value="TreeGrafter"/>
</dbReference>
<dbReference type="Proteomes" id="UP000070531">
    <property type="component" value="Unassembled WGS sequence"/>
</dbReference>
<dbReference type="SUPFAM" id="SSF55821">
    <property type="entry name" value="YrdC/RibB"/>
    <property type="match status" value="1"/>
</dbReference>
<comment type="function">
    <text evidence="1 10">Catalyzes the conversion of D-ribulose 5-phosphate to formate and 3,4-dihydroxy-2-butanone 4-phosphate.</text>
</comment>
<evidence type="ECO:0000256" key="3">
    <source>
        <dbReference type="ARBA" id="ARBA00012153"/>
    </source>
</evidence>
<dbReference type="GO" id="GO:0046872">
    <property type="term" value="F:metal ion binding"/>
    <property type="evidence" value="ECO:0007669"/>
    <property type="project" value="UniProtKB-KW"/>
</dbReference>
<comment type="caution">
    <text evidence="11">The sequence shown here is derived from an EMBL/GenBank/DDBJ whole genome shotgun (WGS) entry which is preliminary data.</text>
</comment>
<evidence type="ECO:0000256" key="4">
    <source>
        <dbReference type="ARBA" id="ARBA00018836"/>
    </source>
</evidence>
<evidence type="ECO:0000256" key="8">
    <source>
        <dbReference type="ARBA" id="ARBA00023211"/>
    </source>
</evidence>
<dbReference type="STRING" id="419005.HMPREF1860_01609"/>
<sequence length="239" mass="26043">MQIINEEKVMKKDVSNENLLVQYGKDAEARVNNAIKHLRVGKGILLVDSPERENEGDYIFPAQTMTVSNMAQTIRECSGIVCLCIRQNQADRLGLKLMTNHNTSAYGTNFTQSIEAAVGVTTGVSAHDRIQTIKIAIEEASTASDIHIPGHVFPLISKENGVLERAGHTEGSVDLVSLAGFNPCAVLCELTNVDGTMARLTGIVDFANANETVVISIDDIISYRKQKGLLSPIIQELHR</sequence>
<gene>
    <name evidence="11" type="ORF">HMPREF1860_01609</name>
</gene>
<evidence type="ECO:0000256" key="2">
    <source>
        <dbReference type="ARBA" id="ARBA00004904"/>
    </source>
</evidence>
<evidence type="ECO:0000256" key="1">
    <source>
        <dbReference type="ARBA" id="ARBA00002284"/>
    </source>
</evidence>
<evidence type="ECO:0000256" key="7">
    <source>
        <dbReference type="ARBA" id="ARBA00022842"/>
    </source>
</evidence>
<dbReference type="InterPro" id="IPR017945">
    <property type="entry name" value="DHBP_synth_RibB-like_a/b_dom"/>
</dbReference>
<keyword evidence="8 10" id="KW-0464">Manganese</keyword>
<dbReference type="Pfam" id="PF00926">
    <property type="entry name" value="DHBP_synthase"/>
    <property type="match status" value="1"/>
</dbReference>
<keyword evidence="7 10" id="KW-0460">Magnesium</keyword>
<dbReference type="PATRIC" id="fig|419005.5.peg.1609"/>
<dbReference type="GO" id="GO:0009231">
    <property type="term" value="P:riboflavin biosynthetic process"/>
    <property type="evidence" value="ECO:0007669"/>
    <property type="project" value="UniProtKB-UniPathway"/>
</dbReference>
<reference evidence="11 12" key="1">
    <citation type="submission" date="2016-01" db="EMBL/GenBank/DDBJ databases">
        <authorList>
            <person name="Oliw E.H."/>
        </authorList>
    </citation>
    <scope>NUCLEOTIDE SEQUENCE [LARGE SCALE GENOMIC DNA]</scope>
    <source>
        <strain evidence="11 12">DNF00307</strain>
    </source>
</reference>
<dbReference type="InterPro" id="IPR000422">
    <property type="entry name" value="DHBP_synthase_RibB"/>
</dbReference>
<comment type="cofactor">
    <cofactor evidence="10">
        <name>Mg(2+)</name>
        <dbReference type="ChEBI" id="CHEBI:18420"/>
    </cofactor>
    <cofactor evidence="10">
        <name>Mn(2+)</name>
        <dbReference type="ChEBI" id="CHEBI:29035"/>
    </cofactor>
    <text evidence="10">Binds 2 divalent metal cations per subunit. Magnesium or manganese.</text>
</comment>
<proteinExistence type="inferred from homology"/>
<keyword evidence="6 10" id="KW-0479">Metal-binding</keyword>
<dbReference type="AlphaFoldDB" id="A0A134B989"/>